<keyword evidence="3" id="KW-1185">Reference proteome</keyword>
<gene>
    <name evidence="2" type="ORF">RchiOBHm_Chr2g0094321</name>
</gene>
<feature type="transmembrane region" description="Helical" evidence="1">
    <location>
        <begin position="20"/>
        <end position="42"/>
    </location>
</feature>
<feature type="transmembrane region" description="Helical" evidence="1">
    <location>
        <begin position="89"/>
        <end position="106"/>
    </location>
</feature>
<sequence>MAPRLFGFEDCRWPLAFNWVLLITVSWVQVLTYTIGHCALSFSLDNYQLMFNCSFEFVKARQVLDPGSATGLQIFPFAQSHCLFSTHQIHLSLGFSFLLPFVGSFFL</sequence>
<keyword evidence="1" id="KW-1133">Transmembrane helix</keyword>
<evidence type="ECO:0000313" key="2">
    <source>
        <dbReference type="EMBL" id="PRQ46934.1"/>
    </source>
</evidence>
<name>A0A2P6RKG8_ROSCH</name>
<keyword evidence="1" id="KW-0472">Membrane</keyword>
<organism evidence="2 3">
    <name type="scientific">Rosa chinensis</name>
    <name type="common">China rose</name>
    <dbReference type="NCBI Taxonomy" id="74649"/>
    <lineage>
        <taxon>Eukaryota</taxon>
        <taxon>Viridiplantae</taxon>
        <taxon>Streptophyta</taxon>
        <taxon>Embryophyta</taxon>
        <taxon>Tracheophyta</taxon>
        <taxon>Spermatophyta</taxon>
        <taxon>Magnoliopsida</taxon>
        <taxon>eudicotyledons</taxon>
        <taxon>Gunneridae</taxon>
        <taxon>Pentapetalae</taxon>
        <taxon>rosids</taxon>
        <taxon>fabids</taxon>
        <taxon>Rosales</taxon>
        <taxon>Rosaceae</taxon>
        <taxon>Rosoideae</taxon>
        <taxon>Rosoideae incertae sedis</taxon>
        <taxon>Rosa</taxon>
    </lineage>
</organism>
<dbReference type="EMBL" id="PDCK01000040">
    <property type="protein sequence ID" value="PRQ46934.1"/>
    <property type="molecule type" value="Genomic_DNA"/>
</dbReference>
<keyword evidence="1" id="KW-0812">Transmembrane</keyword>
<reference evidence="2 3" key="1">
    <citation type="journal article" date="2018" name="Nat. Genet.">
        <title>The Rosa genome provides new insights in the design of modern roses.</title>
        <authorList>
            <person name="Bendahmane M."/>
        </authorList>
    </citation>
    <scope>NUCLEOTIDE SEQUENCE [LARGE SCALE GENOMIC DNA]</scope>
    <source>
        <strain evidence="3">cv. Old Blush</strain>
    </source>
</reference>
<proteinExistence type="predicted"/>
<protein>
    <submittedName>
        <fullName evidence="2">Uncharacterized protein</fullName>
    </submittedName>
</protein>
<accession>A0A2P6RKG8</accession>
<dbReference type="Gramene" id="PRQ46934">
    <property type="protein sequence ID" value="PRQ46934"/>
    <property type="gene ID" value="RchiOBHm_Chr2g0094321"/>
</dbReference>
<dbReference type="Proteomes" id="UP000238479">
    <property type="component" value="Chromosome 2"/>
</dbReference>
<evidence type="ECO:0000256" key="1">
    <source>
        <dbReference type="SAM" id="Phobius"/>
    </source>
</evidence>
<dbReference type="AlphaFoldDB" id="A0A2P6RKG8"/>
<comment type="caution">
    <text evidence="2">The sequence shown here is derived from an EMBL/GenBank/DDBJ whole genome shotgun (WGS) entry which is preliminary data.</text>
</comment>
<evidence type="ECO:0000313" key="3">
    <source>
        <dbReference type="Proteomes" id="UP000238479"/>
    </source>
</evidence>